<name>I3E133_BACMT</name>
<sequence length="99" mass="11537">MKSLINQVLSLGLGVAVTSKEQIEKIVNDLVKKGELSKEESKEWIDKLTERGAQARKELDEMVKFRIKQVLDELNLVSKDEVRELERRIEMLERERKGD</sequence>
<organism evidence="1 2">
    <name type="scientific">Bacillus methanolicus PB1</name>
    <dbReference type="NCBI Taxonomy" id="997296"/>
    <lineage>
        <taxon>Bacteria</taxon>
        <taxon>Bacillati</taxon>
        <taxon>Bacillota</taxon>
        <taxon>Bacilli</taxon>
        <taxon>Bacillales</taxon>
        <taxon>Bacillaceae</taxon>
        <taxon>Bacillus</taxon>
    </lineage>
</organism>
<dbReference type="STRING" id="997296.PB1_07582"/>
<proteinExistence type="predicted"/>
<gene>
    <name evidence="1" type="ORF">PB1_07582</name>
</gene>
<dbReference type="PANTHER" id="PTHR38664:SF1">
    <property type="entry name" value="SLR0058 PROTEIN"/>
    <property type="match status" value="1"/>
</dbReference>
<dbReference type="AlphaFoldDB" id="I3E133"/>
<dbReference type="eggNOG" id="COG3937">
    <property type="taxonomic scope" value="Bacteria"/>
</dbReference>
<dbReference type="InterPro" id="IPR008769">
    <property type="entry name" value="PhaF_PhaI"/>
</dbReference>
<reference evidence="1 2" key="1">
    <citation type="journal article" date="2012" name="Appl. Environ. Microbiol.">
        <title>Genome Sequence of Thermotolerant Bacillus methanolicus: Features and Regulation Related to Methylotrophy and Production of L-Lysine and L-Glutamate from Methanol.</title>
        <authorList>
            <person name="Heggeset T.M."/>
            <person name="Krog A."/>
            <person name="Balzer S."/>
            <person name="Wentzel A."/>
            <person name="Ellingsen T.E."/>
            <person name="Brautaset T."/>
        </authorList>
    </citation>
    <scope>NUCLEOTIDE SEQUENCE [LARGE SCALE GENOMIC DNA]</scope>
    <source>
        <strain evidence="1 2">PB1</strain>
    </source>
</reference>
<comment type="caution">
    <text evidence="1">The sequence shown here is derived from an EMBL/GenBank/DDBJ whole genome shotgun (WGS) entry which is preliminary data.</text>
</comment>
<dbReference type="PATRIC" id="fig|997296.3.peg.1611"/>
<dbReference type="NCBIfam" id="NF047773">
    <property type="entry name" value="phas_rel_Lepto"/>
    <property type="match status" value="1"/>
</dbReference>
<accession>I3E133</accession>
<dbReference type="PANTHER" id="PTHR38664">
    <property type="entry name" value="SLR0058 PROTEIN"/>
    <property type="match status" value="1"/>
</dbReference>
<evidence type="ECO:0000313" key="1">
    <source>
        <dbReference type="EMBL" id="EIJ80204.1"/>
    </source>
</evidence>
<dbReference type="Proteomes" id="UP000010523">
    <property type="component" value="Unassembled WGS sequence"/>
</dbReference>
<protein>
    <recommendedName>
        <fullName evidence="3">ATP synthase subunit B</fullName>
    </recommendedName>
</protein>
<evidence type="ECO:0000313" key="2">
    <source>
        <dbReference type="Proteomes" id="UP000010523"/>
    </source>
</evidence>
<dbReference type="OrthoDB" id="191894at2"/>
<evidence type="ECO:0008006" key="3">
    <source>
        <dbReference type="Google" id="ProtNLM"/>
    </source>
</evidence>
<dbReference type="EMBL" id="AFEU01000002">
    <property type="protein sequence ID" value="EIJ80204.1"/>
    <property type="molecule type" value="Genomic_DNA"/>
</dbReference>
<dbReference type="RefSeq" id="WP_003351631.1">
    <property type="nucleotide sequence ID" value="NZ_AFEU01000002.1"/>
</dbReference>
<keyword evidence="2" id="KW-1185">Reference proteome</keyword>